<feature type="transmembrane region" description="Helical" evidence="1">
    <location>
        <begin position="177"/>
        <end position="196"/>
    </location>
</feature>
<dbReference type="Proteomes" id="UP000635606">
    <property type="component" value="Unassembled WGS sequence"/>
</dbReference>
<sequence length="526" mass="53940">MTALLERPAPPPPVDHRRAMLALARVESVRLVRHPLLVVAAVLFLGPWVFFLANGADRHPTLRDDALELQFLVLLLFGSAAMVAANLVALRGHRHHVDEFFGVLTLTRARRTGGLLLALLPTGALAAVLVLLRLGVSAALPGSVGRPHWAEVLISPVLVLLLGSVGVLLATLVRSVVVAPVGVLAVLVSTVVGGVASEPGRAMMALVPLQVRYPPHALPDVLVDRPSAGHLAYLVGLTLLVALGALVRTGARGSATYVAAGLAAALAAGGVAAQLPERADVVRARAAAVDAPAPLHTCRTVDGATYCAFDDFTPWIDEWADVVAAVRGPMPAVAGPPLAVRQRIPADGSWLAGTSTLEERQAAAARRDADDTAAGQPGAVAVGTDWSARAAAALAAAVAYRLVTGADPDNGDGLVCGARGALVVWLVGQAGGRLAAGLREADELSWGALTLSDPVLSGIQLSVPDTDAASGLALLDRPVAGSTALVRRHWAELTDPAVGVDRFAALLGVPAAPLPPVEERHAGCAS</sequence>
<keyword evidence="3" id="KW-1185">Reference proteome</keyword>
<accession>A0A8J3ZTB9</accession>
<feature type="transmembrane region" description="Helical" evidence="1">
    <location>
        <begin position="71"/>
        <end position="92"/>
    </location>
</feature>
<keyword evidence="1" id="KW-0812">Transmembrane</keyword>
<evidence type="ECO:0000256" key="1">
    <source>
        <dbReference type="SAM" id="Phobius"/>
    </source>
</evidence>
<dbReference type="AlphaFoldDB" id="A0A8J3ZTB9"/>
<dbReference type="EMBL" id="BOPH01000023">
    <property type="protein sequence ID" value="GIJ67145.1"/>
    <property type="molecule type" value="Genomic_DNA"/>
</dbReference>
<feature type="transmembrane region" description="Helical" evidence="1">
    <location>
        <begin position="31"/>
        <end position="51"/>
    </location>
</feature>
<feature type="transmembrane region" description="Helical" evidence="1">
    <location>
        <begin position="254"/>
        <end position="275"/>
    </location>
</feature>
<feature type="transmembrane region" description="Helical" evidence="1">
    <location>
        <begin position="113"/>
        <end position="132"/>
    </location>
</feature>
<dbReference type="RefSeq" id="WP_203927110.1">
    <property type="nucleotide sequence ID" value="NZ_BOPH01000023.1"/>
</dbReference>
<proteinExistence type="predicted"/>
<protein>
    <submittedName>
        <fullName evidence="2">ABC transporter</fullName>
    </submittedName>
</protein>
<feature type="transmembrane region" description="Helical" evidence="1">
    <location>
        <begin position="152"/>
        <end position="170"/>
    </location>
</feature>
<organism evidence="2 3">
    <name type="scientific">Virgisporangium ochraceum</name>
    <dbReference type="NCBI Taxonomy" id="65505"/>
    <lineage>
        <taxon>Bacteria</taxon>
        <taxon>Bacillati</taxon>
        <taxon>Actinomycetota</taxon>
        <taxon>Actinomycetes</taxon>
        <taxon>Micromonosporales</taxon>
        <taxon>Micromonosporaceae</taxon>
        <taxon>Virgisporangium</taxon>
    </lineage>
</organism>
<name>A0A8J3ZTB9_9ACTN</name>
<keyword evidence="1" id="KW-0472">Membrane</keyword>
<keyword evidence="1" id="KW-1133">Transmembrane helix</keyword>
<comment type="caution">
    <text evidence="2">The sequence shown here is derived from an EMBL/GenBank/DDBJ whole genome shotgun (WGS) entry which is preliminary data.</text>
</comment>
<feature type="transmembrane region" description="Helical" evidence="1">
    <location>
        <begin position="228"/>
        <end position="247"/>
    </location>
</feature>
<gene>
    <name evidence="2" type="ORF">Voc01_020620</name>
</gene>
<reference evidence="2" key="1">
    <citation type="submission" date="2021-01" db="EMBL/GenBank/DDBJ databases">
        <title>Whole genome shotgun sequence of Virgisporangium ochraceum NBRC 16418.</title>
        <authorList>
            <person name="Komaki H."/>
            <person name="Tamura T."/>
        </authorList>
    </citation>
    <scope>NUCLEOTIDE SEQUENCE</scope>
    <source>
        <strain evidence="2">NBRC 16418</strain>
    </source>
</reference>
<evidence type="ECO:0000313" key="3">
    <source>
        <dbReference type="Proteomes" id="UP000635606"/>
    </source>
</evidence>
<evidence type="ECO:0000313" key="2">
    <source>
        <dbReference type="EMBL" id="GIJ67145.1"/>
    </source>
</evidence>